<name>A0A3S4EW06_9PEZI</name>
<evidence type="ECO:0000256" key="2">
    <source>
        <dbReference type="SAM" id="Phobius"/>
    </source>
</evidence>
<feature type="region of interest" description="Disordered" evidence="1">
    <location>
        <begin position="1"/>
        <end position="22"/>
    </location>
</feature>
<evidence type="ECO:0000256" key="1">
    <source>
        <dbReference type="SAM" id="MobiDB-lite"/>
    </source>
</evidence>
<feature type="compositionally biased region" description="Low complexity" evidence="1">
    <location>
        <begin position="13"/>
        <end position="22"/>
    </location>
</feature>
<dbReference type="Proteomes" id="UP000289323">
    <property type="component" value="Unassembled WGS sequence"/>
</dbReference>
<reference evidence="3 4" key="1">
    <citation type="submission" date="2018-04" db="EMBL/GenBank/DDBJ databases">
        <authorList>
            <person name="Huttner S."/>
            <person name="Dainat J."/>
        </authorList>
    </citation>
    <scope>NUCLEOTIDE SEQUENCE [LARGE SCALE GENOMIC DNA]</scope>
</reference>
<feature type="transmembrane region" description="Helical" evidence="2">
    <location>
        <begin position="41"/>
        <end position="59"/>
    </location>
</feature>
<organism evidence="3 4">
    <name type="scientific">Thermothielavioides terrestris</name>
    <dbReference type="NCBI Taxonomy" id="2587410"/>
    <lineage>
        <taxon>Eukaryota</taxon>
        <taxon>Fungi</taxon>
        <taxon>Dikarya</taxon>
        <taxon>Ascomycota</taxon>
        <taxon>Pezizomycotina</taxon>
        <taxon>Sordariomycetes</taxon>
        <taxon>Sordariomycetidae</taxon>
        <taxon>Sordariales</taxon>
        <taxon>Chaetomiaceae</taxon>
        <taxon>Thermothielavioides</taxon>
    </lineage>
</organism>
<dbReference type="EMBL" id="OUUZ01000005">
    <property type="protein sequence ID" value="SPQ20609.1"/>
    <property type="molecule type" value="Genomic_DNA"/>
</dbReference>
<keyword evidence="2" id="KW-0472">Membrane</keyword>
<protein>
    <submittedName>
        <fullName evidence="3">C73ff6cb-8731-470e-9cf7-86bd75ccbeed</fullName>
    </submittedName>
</protein>
<dbReference type="AlphaFoldDB" id="A0A3S4EW06"/>
<evidence type="ECO:0000313" key="4">
    <source>
        <dbReference type="Proteomes" id="UP000289323"/>
    </source>
</evidence>
<sequence>MAAASARTREAARSTAGHATGHAASTASAVELHHDRVGDSLELLLVLLILLAGGLLVLVEPVDDLVNLGAELGLVRLVELLIHLGVVERVAQRVGVRLQAVLGRDAAGLSLVLLLELLGLSKHALNLLLGQAALVVGDGNVVGLAGALLESRDVHDTVGIEVEGDLNLRDTARSGRNARELKLAEQVVVLGALALTLVDLDEHTGLVVGEGREDLGLLGRNSGVARDELGHHATSGLDTERQRRNVEKEDLVGRLRGGVARQDGGLDGGTIGNGLIRVDRLVGLLAVEVVRNELLDTGDTGRATDKHDLVDLGLVDLGIRQDAVDRLQGRAEEILAELLEASTGDGGVEVDALKERVDLNRGLSRRRQGALGTLAGSAKAAQSTGIGRQVCEMLPLELVDEVVHKAVVEVLTAQVGVTSSRLDLEDALLNGQERHIEGTATEIEDQDVALAINLLVETVGNGSRGGLVDDTEHVQAGNETSILGGLALRIVEVGGNSDDSVGDGATEVGLSGLAHLGQDHGRDLLGREGLLLALELDLNDGLAIALDNLEGEVLHVGLDLGIGKLAADQALGIENGVVGVHGDLVLRGIADKALGVGKGDERRGRAVTLVVGDDFATAKNIMSASCFSWRTIATIAGLQLTDPRGRHRRTSRSCPSRYRRRGPSCLSARSTTNLRW</sequence>
<keyword evidence="2" id="KW-1133">Transmembrane helix</keyword>
<keyword evidence="2" id="KW-0812">Transmembrane</keyword>
<evidence type="ECO:0000313" key="3">
    <source>
        <dbReference type="EMBL" id="SPQ20609.1"/>
    </source>
</evidence>
<dbReference type="InterPro" id="IPR019651">
    <property type="entry name" value="Glutamate_DH_NAD-spec"/>
</dbReference>
<accession>A0A3S4EW06</accession>
<feature type="region of interest" description="Disordered" evidence="1">
    <location>
        <begin position="643"/>
        <end position="676"/>
    </location>
</feature>
<dbReference type="Pfam" id="PF10712">
    <property type="entry name" value="NAD-GH"/>
    <property type="match status" value="1"/>
</dbReference>
<proteinExistence type="predicted"/>
<feature type="compositionally biased region" description="Basic residues" evidence="1">
    <location>
        <begin position="645"/>
        <end position="662"/>
    </location>
</feature>
<gene>
    <name evidence="3" type="ORF">TT172_LOCUS3028</name>
</gene>
<feature type="compositionally biased region" description="Polar residues" evidence="1">
    <location>
        <begin position="667"/>
        <end position="676"/>
    </location>
</feature>